<dbReference type="CDD" id="cd03225">
    <property type="entry name" value="ABC_cobalt_CbiO_domain1"/>
    <property type="match status" value="1"/>
</dbReference>
<comment type="subcellular location">
    <subcellularLocation>
        <location evidence="1">Cell membrane</location>
        <topology evidence="1">Peripheral membrane protein</topology>
    </subcellularLocation>
</comment>
<gene>
    <name evidence="12" type="ORF">K8W16_03160</name>
</gene>
<dbReference type="GO" id="GO:0005524">
    <property type="term" value="F:ATP binding"/>
    <property type="evidence" value="ECO:0007669"/>
    <property type="project" value="UniProtKB-KW"/>
</dbReference>
<keyword evidence="3" id="KW-0813">Transport</keyword>
<reference evidence="12" key="2">
    <citation type="submission" date="2021-09" db="EMBL/GenBank/DDBJ databases">
        <authorList>
            <person name="Gilroy R."/>
        </authorList>
    </citation>
    <scope>NUCLEOTIDE SEQUENCE</scope>
    <source>
        <strain evidence="12">ChiGjej2B2-19336</strain>
    </source>
</reference>
<dbReference type="PROSITE" id="PS50893">
    <property type="entry name" value="ABC_TRANSPORTER_2"/>
    <property type="match status" value="2"/>
</dbReference>
<proteinExistence type="inferred from homology"/>
<dbReference type="InterPro" id="IPR003593">
    <property type="entry name" value="AAA+_ATPase"/>
</dbReference>
<evidence type="ECO:0000256" key="7">
    <source>
        <dbReference type="ARBA" id="ARBA00022840"/>
    </source>
</evidence>
<evidence type="ECO:0000256" key="4">
    <source>
        <dbReference type="ARBA" id="ARBA00022475"/>
    </source>
</evidence>
<dbReference type="InterPro" id="IPR003439">
    <property type="entry name" value="ABC_transporter-like_ATP-bd"/>
</dbReference>
<dbReference type="InterPro" id="IPR017871">
    <property type="entry name" value="ABC_transporter-like_CS"/>
</dbReference>
<dbReference type="InterPro" id="IPR050095">
    <property type="entry name" value="ECF_ABC_transporter_ATP-bd"/>
</dbReference>
<reference evidence="12" key="1">
    <citation type="journal article" date="2021" name="PeerJ">
        <title>Extensive microbial diversity within the chicken gut microbiome revealed by metagenomics and culture.</title>
        <authorList>
            <person name="Gilroy R."/>
            <person name="Ravi A."/>
            <person name="Getino M."/>
            <person name="Pursley I."/>
            <person name="Horton D.L."/>
            <person name="Alikhan N.F."/>
            <person name="Baker D."/>
            <person name="Gharbi K."/>
            <person name="Hall N."/>
            <person name="Watson M."/>
            <person name="Adriaenssens E.M."/>
            <person name="Foster-Nyarko E."/>
            <person name="Jarju S."/>
            <person name="Secka A."/>
            <person name="Antonio M."/>
            <person name="Oren A."/>
            <person name="Chaudhuri R.R."/>
            <person name="La Ragione R."/>
            <person name="Hildebrand F."/>
            <person name="Pallen M.J."/>
        </authorList>
    </citation>
    <scope>NUCLEOTIDE SEQUENCE</scope>
    <source>
        <strain evidence="12">ChiGjej2B2-19336</strain>
    </source>
</reference>
<dbReference type="Pfam" id="PF00005">
    <property type="entry name" value="ABC_tran"/>
    <property type="match status" value="2"/>
</dbReference>
<dbReference type="InterPro" id="IPR027417">
    <property type="entry name" value="P-loop_NTPase"/>
</dbReference>
<evidence type="ECO:0000313" key="13">
    <source>
        <dbReference type="Proteomes" id="UP000698963"/>
    </source>
</evidence>
<keyword evidence="8" id="KW-1278">Translocase</keyword>
<evidence type="ECO:0000256" key="1">
    <source>
        <dbReference type="ARBA" id="ARBA00004202"/>
    </source>
</evidence>
<name>A0A921AUK4_9BACT</name>
<dbReference type="Proteomes" id="UP000698963">
    <property type="component" value="Unassembled WGS sequence"/>
</dbReference>
<keyword evidence="5" id="KW-0677">Repeat</keyword>
<evidence type="ECO:0000256" key="9">
    <source>
        <dbReference type="ARBA" id="ARBA00023136"/>
    </source>
</evidence>
<dbReference type="SUPFAM" id="SSF52540">
    <property type="entry name" value="P-loop containing nucleoside triphosphate hydrolases"/>
    <property type="match status" value="2"/>
</dbReference>
<dbReference type="RefSeq" id="WP_304121080.1">
    <property type="nucleotide sequence ID" value="NZ_DYZA01000059.1"/>
</dbReference>
<dbReference type="GO" id="GO:0016887">
    <property type="term" value="F:ATP hydrolysis activity"/>
    <property type="evidence" value="ECO:0007669"/>
    <property type="project" value="InterPro"/>
</dbReference>
<evidence type="ECO:0000256" key="10">
    <source>
        <dbReference type="ARBA" id="ARBA00025157"/>
    </source>
</evidence>
<comment type="function">
    <text evidence="10">Probably part of an ABC transporter complex. Responsible for energy coupling to the transport system.</text>
</comment>
<evidence type="ECO:0000256" key="2">
    <source>
        <dbReference type="ARBA" id="ARBA00005417"/>
    </source>
</evidence>
<dbReference type="SMART" id="SM00382">
    <property type="entry name" value="AAA"/>
    <property type="match status" value="2"/>
</dbReference>
<organism evidence="12 13">
    <name type="scientific">Mailhella massiliensis</name>
    <dbReference type="NCBI Taxonomy" id="1903261"/>
    <lineage>
        <taxon>Bacteria</taxon>
        <taxon>Pseudomonadati</taxon>
        <taxon>Thermodesulfobacteriota</taxon>
        <taxon>Desulfovibrionia</taxon>
        <taxon>Desulfovibrionales</taxon>
        <taxon>Desulfovibrionaceae</taxon>
        <taxon>Mailhella</taxon>
    </lineage>
</organism>
<keyword evidence="6" id="KW-0547">Nucleotide-binding</keyword>
<feature type="domain" description="ABC transporter" evidence="11">
    <location>
        <begin position="2"/>
        <end position="241"/>
    </location>
</feature>
<sequence length="497" mass="54614">MIRFEDVTYTYPFSREPAVREINLQVRPGELVLVSGRSGCGKSTLMRLANGLCPGYFRGELKGRVLIDGKDTSAMPLKDISRRVGTLFQDPEQQFFALGVEDELAFVHEWRGLSPEETRETVRRAAESFGLLPVLRHSIHELSEGQKQKVGLASILSQKPRALVLDEPTANLDPESTMELACRLRALKEGGMAVLVVDHRLYWLEGVADRVIVMKKGEICAMGSFALLEDESLRASCGLRDCRVEDVRRSLPDAAFPEGAVQATGEERGLRVEGLSFAYKGQKELFGHADFFLRPGVTALIGENGVGKTTLARLLTGLNRAGEGRFFLDGESIAPKGLLGRVGIVLQNADHQLHMKTVTQELDVCLELARRLEKAGRPGTEQFFSVRELLELFGLSDLAGRHPQSLSGGEKQRLVIACAFAKRPDVLILDEPTSGLDGGNMLRIAHALRLLAERGACVLVITHDLELMKLSCTGALRLPLPRAGEAWKAEEKEGETL</sequence>
<evidence type="ECO:0000256" key="5">
    <source>
        <dbReference type="ARBA" id="ARBA00022737"/>
    </source>
</evidence>
<accession>A0A921AUK4</accession>
<dbReference type="EMBL" id="DYZA01000059">
    <property type="protein sequence ID" value="HJD96630.1"/>
    <property type="molecule type" value="Genomic_DNA"/>
</dbReference>
<dbReference type="PANTHER" id="PTHR43553">
    <property type="entry name" value="HEAVY METAL TRANSPORTER"/>
    <property type="match status" value="1"/>
</dbReference>
<evidence type="ECO:0000259" key="11">
    <source>
        <dbReference type="PROSITE" id="PS50893"/>
    </source>
</evidence>
<protein>
    <submittedName>
        <fullName evidence="12">ATP-binding cassette domain-containing protein</fullName>
    </submittedName>
</protein>
<dbReference type="GO" id="GO:0043190">
    <property type="term" value="C:ATP-binding cassette (ABC) transporter complex"/>
    <property type="evidence" value="ECO:0007669"/>
    <property type="project" value="TreeGrafter"/>
</dbReference>
<dbReference type="Gene3D" id="3.40.50.300">
    <property type="entry name" value="P-loop containing nucleotide triphosphate hydrolases"/>
    <property type="match status" value="2"/>
</dbReference>
<dbReference type="PANTHER" id="PTHR43553:SF23">
    <property type="entry name" value="ABC TRANSPORTER ATP-BINDING COMPONENT"/>
    <property type="match status" value="1"/>
</dbReference>
<keyword evidence="7 12" id="KW-0067">ATP-binding</keyword>
<evidence type="ECO:0000313" key="12">
    <source>
        <dbReference type="EMBL" id="HJD96630.1"/>
    </source>
</evidence>
<keyword evidence="9" id="KW-0472">Membrane</keyword>
<dbReference type="PROSITE" id="PS00211">
    <property type="entry name" value="ABC_TRANSPORTER_1"/>
    <property type="match status" value="1"/>
</dbReference>
<comment type="similarity">
    <text evidence="2">Belongs to the ABC transporter superfamily.</text>
</comment>
<evidence type="ECO:0000256" key="6">
    <source>
        <dbReference type="ARBA" id="ARBA00022741"/>
    </source>
</evidence>
<dbReference type="GO" id="GO:0042626">
    <property type="term" value="F:ATPase-coupled transmembrane transporter activity"/>
    <property type="evidence" value="ECO:0007669"/>
    <property type="project" value="TreeGrafter"/>
</dbReference>
<comment type="caution">
    <text evidence="12">The sequence shown here is derived from an EMBL/GenBank/DDBJ whole genome shotgun (WGS) entry which is preliminary data.</text>
</comment>
<feature type="domain" description="ABC transporter" evidence="11">
    <location>
        <begin position="270"/>
        <end position="492"/>
    </location>
</feature>
<dbReference type="InterPro" id="IPR015856">
    <property type="entry name" value="ABC_transpr_CbiO/EcfA_su"/>
</dbReference>
<evidence type="ECO:0000256" key="8">
    <source>
        <dbReference type="ARBA" id="ARBA00022967"/>
    </source>
</evidence>
<evidence type="ECO:0000256" key="3">
    <source>
        <dbReference type="ARBA" id="ARBA00022448"/>
    </source>
</evidence>
<dbReference type="AlphaFoldDB" id="A0A921AUK4"/>
<keyword evidence="4" id="KW-1003">Cell membrane</keyword>